<gene>
    <name evidence="7" type="primary">LOC108564281</name>
</gene>
<dbReference type="Proteomes" id="UP000695000">
    <property type="component" value="Unplaced"/>
</dbReference>
<dbReference type="SUPFAM" id="SSF51004">
    <property type="entry name" value="C-terminal (heme d1) domain of cytochrome cd1-nitrite reductase"/>
    <property type="match status" value="1"/>
</dbReference>
<dbReference type="RefSeq" id="XP_017778769.1">
    <property type="nucleotide sequence ID" value="XM_017923280.1"/>
</dbReference>
<evidence type="ECO:0000256" key="3">
    <source>
        <dbReference type="ARBA" id="ARBA00022525"/>
    </source>
</evidence>
<proteinExistence type="inferred from homology"/>
<dbReference type="Pfam" id="PF03022">
    <property type="entry name" value="MRJP"/>
    <property type="match status" value="1"/>
</dbReference>
<organism evidence="6 7">
    <name type="scientific">Nicrophorus vespilloides</name>
    <name type="common">Boreal carrion beetle</name>
    <dbReference type="NCBI Taxonomy" id="110193"/>
    <lineage>
        <taxon>Eukaryota</taxon>
        <taxon>Metazoa</taxon>
        <taxon>Ecdysozoa</taxon>
        <taxon>Arthropoda</taxon>
        <taxon>Hexapoda</taxon>
        <taxon>Insecta</taxon>
        <taxon>Pterygota</taxon>
        <taxon>Neoptera</taxon>
        <taxon>Endopterygota</taxon>
        <taxon>Coleoptera</taxon>
        <taxon>Polyphaga</taxon>
        <taxon>Staphyliniformia</taxon>
        <taxon>Silphidae</taxon>
        <taxon>Nicrophorinae</taxon>
        <taxon>Nicrophorus</taxon>
    </lineage>
</organism>
<evidence type="ECO:0000313" key="7">
    <source>
        <dbReference type="RefSeq" id="XP_017778769.1"/>
    </source>
</evidence>
<reference evidence="7" key="1">
    <citation type="submission" date="2025-08" db="UniProtKB">
        <authorList>
            <consortium name="RefSeq"/>
        </authorList>
    </citation>
    <scope>IDENTIFICATION</scope>
    <source>
        <tissue evidence="7">Whole Larva</tissue>
    </source>
</reference>
<accession>A0ABM1MW19</accession>
<evidence type="ECO:0000256" key="4">
    <source>
        <dbReference type="ARBA" id="ARBA00022729"/>
    </source>
</evidence>
<dbReference type="Gene3D" id="2.120.10.30">
    <property type="entry name" value="TolB, C-terminal domain"/>
    <property type="match status" value="1"/>
</dbReference>
<dbReference type="PROSITE" id="PS51257">
    <property type="entry name" value="PROKAR_LIPOPROTEIN"/>
    <property type="match status" value="1"/>
</dbReference>
<dbReference type="InterPro" id="IPR017996">
    <property type="entry name" value="MRJP/yellow-related"/>
</dbReference>
<comment type="similarity">
    <text evidence="2">Belongs to the major royal jelly protein family.</text>
</comment>
<dbReference type="InterPro" id="IPR011048">
    <property type="entry name" value="Haem_d1_sf"/>
</dbReference>
<dbReference type="PANTHER" id="PTHR10009">
    <property type="entry name" value="PROTEIN YELLOW-RELATED"/>
    <property type="match status" value="1"/>
</dbReference>
<feature type="signal peptide" evidence="5">
    <location>
        <begin position="1"/>
        <end position="18"/>
    </location>
</feature>
<feature type="chain" id="PRO_5046181243" evidence="5">
    <location>
        <begin position="19"/>
        <end position="372"/>
    </location>
</feature>
<sequence length="372" mass="41074">MLSKVFIVSAALLALASASCDRELMKPVEWSGGSFEWPCEATKKIYVSSGKYISKNIIATRGQIYKDDVILALPRYKPGVPATLAKVSLKQKGCEAVLQPFPCWTSQEEGNCQGLQSVVDLYLDAQEILWVLDVGVTNTLEAPVRRCPPKVLAISMKTGKLLKTLDLSGLVAQASRLQYVCVEYSADGRPFAYISDAATRSILVFDIAGNKGYRVILPKAIVAGMNRRDVLYIALTRKGCGNNFLVFTYLSSGRMFQIRTDYLRSGSTAGRVQDLGPKPSKLVVLGTDLGSAVFFRFEGKPEIYRWDTNTAFQKENFQVVYKSPNCLLATQAMPDLRRQRIRVLESNFPDFIQNTVGCGAVQQINLMSGSCN</sequence>
<dbReference type="GeneID" id="108564281"/>
<evidence type="ECO:0000256" key="1">
    <source>
        <dbReference type="ARBA" id="ARBA00004613"/>
    </source>
</evidence>
<dbReference type="InterPro" id="IPR011042">
    <property type="entry name" value="6-blade_b-propeller_TolB-like"/>
</dbReference>
<evidence type="ECO:0000256" key="5">
    <source>
        <dbReference type="SAM" id="SignalP"/>
    </source>
</evidence>
<keyword evidence="3" id="KW-0964">Secreted</keyword>
<protein>
    <submittedName>
        <fullName evidence="7">Major royal jelly protein 1</fullName>
    </submittedName>
</protein>
<comment type="subcellular location">
    <subcellularLocation>
        <location evidence="1">Secreted</location>
    </subcellularLocation>
</comment>
<keyword evidence="6" id="KW-1185">Reference proteome</keyword>
<evidence type="ECO:0000313" key="6">
    <source>
        <dbReference type="Proteomes" id="UP000695000"/>
    </source>
</evidence>
<keyword evidence="4 5" id="KW-0732">Signal</keyword>
<dbReference type="PANTHER" id="PTHR10009:SF8">
    <property type="entry name" value="IP19120P"/>
    <property type="match status" value="1"/>
</dbReference>
<name>A0ABM1MW19_NICVS</name>
<evidence type="ECO:0000256" key="2">
    <source>
        <dbReference type="ARBA" id="ARBA00009127"/>
    </source>
</evidence>